<evidence type="ECO:0000313" key="3">
    <source>
        <dbReference type="EMBL" id="KAE9084645.1"/>
    </source>
</evidence>
<evidence type="ECO:0000313" key="6">
    <source>
        <dbReference type="EMBL" id="KAE9185673.1"/>
    </source>
</evidence>
<protein>
    <submittedName>
        <fullName evidence="8">Uncharacterized protein</fullName>
    </submittedName>
</protein>
<dbReference type="Proteomes" id="UP000433483">
    <property type="component" value="Unassembled WGS sequence"/>
</dbReference>
<dbReference type="EMBL" id="QXGF01002270">
    <property type="protein sequence ID" value="KAE8925413.1"/>
    <property type="molecule type" value="Genomic_DNA"/>
</dbReference>
<evidence type="ECO:0000313" key="11">
    <source>
        <dbReference type="Proteomes" id="UP000437068"/>
    </source>
</evidence>
<keyword evidence="10" id="KW-1185">Reference proteome</keyword>
<dbReference type="Proteomes" id="UP000440732">
    <property type="component" value="Unassembled WGS sequence"/>
</dbReference>
<dbReference type="EMBL" id="QXGE01001593">
    <property type="protein sequence ID" value="KAE9290611.1"/>
    <property type="molecule type" value="Genomic_DNA"/>
</dbReference>
<evidence type="ECO:0000313" key="10">
    <source>
        <dbReference type="Proteomes" id="UP000433483"/>
    </source>
</evidence>
<dbReference type="EMBL" id="QXFW01001367">
    <property type="protein sequence ID" value="KAE8991907.1"/>
    <property type="molecule type" value="Genomic_DNA"/>
</dbReference>
<dbReference type="Proteomes" id="UP000437068">
    <property type="component" value="Unassembled WGS sequence"/>
</dbReference>
<evidence type="ECO:0000313" key="2">
    <source>
        <dbReference type="EMBL" id="KAE8991907.1"/>
    </source>
</evidence>
<dbReference type="EMBL" id="QXGD01000743">
    <property type="protein sequence ID" value="KAE9226403.1"/>
    <property type="molecule type" value="Genomic_DNA"/>
</dbReference>
<proteinExistence type="predicted"/>
<comment type="caution">
    <text evidence="8">The sequence shown here is derived from an EMBL/GenBank/DDBJ whole genome shotgun (WGS) entry which is preliminary data.</text>
</comment>
<dbReference type="Proteomes" id="UP000440367">
    <property type="component" value="Unassembled WGS sequence"/>
</dbReference>
<dbReference type="EMBL" id="QXFX01001795">
    <property type="protein sequence ID" value="KAE9084645.1"/>
    <property type="molecule type" value="Genomic_DNA"/>
</dbReference>
<evidence type="ECO:0000313" key="5">
    <source>
        <dbReference type="EMBL" id="KAE9129553.1"/>
    </source>
</evidence>
<evidence type="ECO:0000313" key="14">
    <source>
        <dbReference type="Proteomes" id="UP000441208"/>
    </source>
</evidence>
<evidence type="ECO:0000313" key="8">
    <source>
        <dbReference type="EMBL" id="KAE9290611.1"/>
    </source>
</evidence>
<evidence type="ECO:0000313" key="12">
    <source>
        <dbReference type="Proteomes" id="UP000440367"/>
    </source>
</evidence>
<dbReference type="Proteomes" id="UP000441208">
    <property type="component" value="Unassembled WGS sequence"/>
</dbReference>
<dbReference type="EMBL" id="QXFZ01000695">
    <property type="protein sequence ID" value="KAE9107783.1"/>
    <property type="molecule type" value="Genomic_DNA"/>
</dbReference>
<dbReference type="EMBL" id="QXGB01001779">
    <property type="protein sequence ID" value="KAE9185673.1"/>
    <property type="molecule type" value="Genomic_DNA"/>
</dbReference>
<evidence type="ECO:0000313" key="15">
    <source>
        <dbReference type="Proteomes" id="UP000460718"/>
    </source>
</evidence>
<name>A0A6A4CHS3_9STRA</name>
<dbReference type="Proteomes" id="UP000488956">
    <property type="component" value="Unassembled WGS sequence"/>
</dbReference>
<sequence>MLLGLKLNARFTKSASSSRRWSCKVVKGERTEKRVANWSTSDTIKLLTLWFQTEDIVASFFNQRSKGDEKPNWSRWSPG</sequence>
<evidence type="ECO:0000313" key="4">
    <source>
        <dbReference type="EMBL" id="KAE9107783.1"/>
    </source>
</evidence>
<dbReference type="EMBL" id="QXGA01001085">
    <property type="protein sequence ID" value="KAE9129553.1"/>
    <property type="molecule type" value="Genomic_DNA"/>
</dbReference>
<evidence type="ECO:0000313" key="16">
    <source>
        <dbReference type="Proteomes" id="UP000488956"/>
    </source>
</evidence>
<reference evidence="9 10" key="1">
    <citation type="submission" date="2018-08" db="EMBL/GenBank/DDBJ databases">
        <title>Genomic investigation of the strawberry pathogen Phytophthora fragariae indicates pathogenicity is determined by transcriptional variation in three key races.</title>
        <authorList>
            <person name="Adams T.M."/>
            <person name="Armitage A.D."/>
            <person name="Sobczyk M.K."/>
            <person name="Bates H.J."/>
            <person name="Dunwell J.M."/>
            <person name="Nellist C.F."/>
            <person name="Harrison R.J."/>
        </authorList>
    </citation>
    <scope>NUCLEOTIDE SEQUENCE [LARGE SCALE GENOMIC DNA]</scope>
    <source>
        <strain evidence="8 11">A4</strain>
        <strain evidence="7 12">BC-1</strain>
        <strain evidence="6 10">NOV-27</strain>
        <strain evidence="5 13">NOV-5</strain>
        <strain evidence="4 14">NOV-71</strain>
        <strain evidence="1 9">NOV-9</strain>
        <strain evidence="3 16">ONT-3</strain>
        <strain evidence="2 15">SCRP245</strain>
    </source>
</reference>
<evidence type="ECO:0000313" key="7">
    <source>
        <dbReference type="EMBL" id="KAE9226403.1"/>
    </source>
</evidence>
<dbReference type="Proteomes" id="UP000429523">
    <property type="component" value="Unassembled WGS sequence"/>
</dbReference>
<accession>A0A6A4CHS3</accession>
<evidence type="ECO:0000313" key="13">
    <source>
        <dbReference type="Proteomes" id="UP000440732"/>
    </source>
</evidence>
<dbReference type="AlphaFoldDB" id="A0A6A4CHS3"/>
<gene>
    <name evidence="8" type="ORF">PF001_g19537</name>
    <name evidence="7" type="ORF">PF002_g14126</name>
    <name evidence="6" type="ORF">PF005_g21157</name>
    <name evidence="5" type="ORF">PF006_g15986</name>
    <name evidence="4" type="ORF">PF007_g12904</name>
    <name evidence="1" type="ORF">PF009_g24378</name>
    <name evidence="3" type="ORF">PF010_g20748</name>
    <name evidence="2" type="ORF">PF011_g17758</name>
</gene>
<dbReference type="Proteomes" id="UP000460718">
    <property type="component" value="Unassembled WGS sequence"/>
</dbReference>
<dbReference type="OrthoDB" id="126994at2759"/>
<evidence type="ECO:0000313" key="9">
    <source>
        <dbReference type="Proteomes" id="UP000429523"/>
    </source>
</evidence>
<evidence type="ECO:0000313" key="1">
    <source>
        <dbReference type="EMBL" id="KAE8925413.1"/>
    </source>
</evidence>
<organism evidence="8 11">
    <name type="scientific">Phytophthora fragariae</name>
    <dbReference type="NCBI Taxonomy" id="53985"/>
    <lineage>
        <taxon>Eukaryota</taxon>
        <taxon>Sar</taxon>
        <taxon>Stramenopiles</taxon>
        <taxon>Oomycota</taxon>
        <taxon>Peronosporomycetes</taxon>
        <taxon>Peronosporales</taxon>
        <taxon>Peronosporaceae</taxon>
        <taxon>Phytophthora</taxon>
    </lineage>
</organism>